<keyword evidence="1" id="KW-0723">Serine/threonine-protein kinase</keyword>
<evidence type="ECO:0000256" key="1">
    <source>
        <dbReference type="ARBA" id="ARBA00022527"/>
    </source>
</evidence>
<evidence type="ECO:0000256" key="5">
    <source>
        <dbReference type="ARBA" id="ARBA00022777"/>
    </source>
</evidence>
<keyword evidence="5" id="KW-0418">Kinase</keyword>
<dbReference type="AlphaFoldDB" id="V8NYW2"/>
<evidence type="ECO:0000259" key="8">
    <source>
        <dbReference type="PROSITE" id="PS51285"/>
    </source>
</evidence>
<dbReference type="InterPro" id="IPR000719">
    <property type="entry name" value="Prot_kinase_dom"/>
</dbReference>
<dbReference type="InterPro" id="IPR000961">
    <property type="entry name" value="AGC-kinase_C"/>
</dbReference>
<dbReference type="Pfam" id="PF00433">
    <property type="entry name" value="Pkinase_C"/>
    <property type="match status" value="2"/>
</dbReference>
<evidence type="ECO:0000256" key="3">
    <source>
        <dbReference type="ARBA" id="ARBA00022679"/>
    </source>
</evidence>
<keyword evidence="4" id="KW-0547">Nucleotide-binding</keyword>
<dbReference type="OrthoDB" id="63267at2759"/>
<dbReference type="EMBL" id="AZIM01001296">
    <property type="protein sequence ID" value="ETE67439.1"/>
    <property type="molecule type" value="Genomic_DNA"/>
</dbReference>
<dbReference type="FunFam" id="3.30.200.20:FF:000103">
    <property type="entry name" value="Protein kinase C"/>
    <property type="match status" value="1"/>
</dbReference>
<dbReference type="SMART" id="SM00220">
    <property type="entry name" value="S_TKc"/>
    <property type="match status" value="1"/>
</dbReference>
<dbReference type="Gene3D" id="1.10.510.10">
    <property type="entry name" value="Transferase(Phosphotransferase) domain 1"/>
    <property type="match status" value="2"/>
</dbReference>
<dbReference type="SUPFAM" id="SSF56112">
    <property type="entry name" value="Protein kinase-like (PK-like)"/>
    <property type="match status" value="1"/>
</dbReference>
<dbReference type="PANTHER" id="PTHR24351">
    <property type="entry name" value="RIBOSOMAL PROTEIN S6 KINASE"/>
    <property type="match status" value="1"/>
</dbReference>
<dbReference type="GO" id="GO:0004674">
    <property type="term" value="F:protein serine/threonine kinase activity"/>
    <property type="evidence" value="ECO:0007669"/>
    <property type="project" value="UniProtKB-KW"/>
</dbReference>
<name>V8NYW2_OPHHA</name>
<evidence type="ECO:0000256" key="2">
    <source>
        <dbReference type="ARBA" id="ARBA00022553"/>
    </source>
</evidence>
<keyword evidence="2" id="KW-0597">Phosphoprotein</keyword>
<evidence type="ECO:0000259" key="7">
    <source>
        <dbReference type="PROSITE" id="PS50011"/>
    </source>
</evidence>
<sequence>MCGDKISDMGKAYECCGVTTLRPLHEMDPLLLFWNHETPGSEAAEIHNCSLISATGKISITKKIAKQEKPSNLTCFLCCAERVRLCVAQRKLWETLYPMQILYSEKELKMCSSSRTILPGSGEVIYLSLESVCCSNNDDIIWKDLKLDNVMLDSEGHIKIADFGMCKENIWDGVTTKTFCGTPDYIAPEAPFEGEDEDELFQSIMEHNVAYPKSMSKEAVAICKGLMTKHPAKRLGCGPEGERDIKEHAFFRYIDWDKLERKEIQPPFKPKACGRNAENFDRFFTRHPPVLTPPDQEVIRNIDQSEFEGFTFLNSEYFKPEKDKQDTSNFDKEFTRQPVELTPTDKLFIMNLDQNEFAGFSYTNPEFVIHV</sequence>
<dbReference type="InterPro" id="IPR011009">
    <property type="entry name" value="Kinase-like_dom_sf"/>
</dbReference>
<evidence type="ECO:0000256" key="4">
    <source>
        <dbReference type="ARBA" id="ARBA00022741"/>
    </source>
</evidence>
<dbReference type="PROSITE" id="PS50011">
    <property type="entry name" value="PROTEIN_KINASE_DOM"/>
    <property type="match status" value="1"/>
</dbReference>
<dbReference type="FunFam" id="1.10.510.10:FF:002760">
    <property type="match status" value="1"/>
</dbReference>
<evidence type="ECO:0000313" key="9">
    <source>
        <dbReference type="EMBL" id="ETE67439.1"/>
    </source>
</evidence>
<feature type="non-terminal residue" evidence="9">
    <location>
        <position position="1"/>
    </location>
</feature>
<protein>
    <recommendedName>
        <fullName evidence="11">Protein kinase C beta type</fullName>
    </recommendedName>
</protein>
<feature type="domain" description="Protein kinase" evidence="7">
    <location>
        <begin position="1"/>
        <end position="358"/>
    </location>
</feature>
<dbReference type="InterPro" id="IPR017892">
    <property type="entry name" value="Pkinase_C"/>
</dbReference>
<dbReference type="PROSITE" id="PS51285">
    <property type="entry name" value="AGC_KINASE_CTER"/>
    <property type="match status" value="1"/>
</dbReference>
<dbReference type="Pfam" id="PF00069">
    <property type="entry name" value="Pkinase"/>
    <property type="match status" value="1"/>
</dbReference>
<dbReference type="GO" id="GO:0005524">
    <property type="term" value="F:ATP binding"/>
    <property type="evidence" value="ECO:0007669"/>
    <property type="project" value="UniProtKB-KW"/>
</dbReference>
<comment type="caution">
    <text evidence="9">The sequence shown here is derived from an EMBL/GenBank/DDBJ whole genome shotgun (WGS) entry which is preliminary data.</text>
</comment>
<dbReference type="Gene3D" id="3.30.200.20">
    <property type="entry name" value="Phosphorylase Kinase, domain 1"/>
    <property type="match status" value="2"/>
</dbReference>
<dbReference type="Proteomes" id="UP000018936">
    <property type="component" value="Unassembled WGS sequence"/>
</dbReference>
<keyword evidence="10" id="KW-1185">Reference proteome</keyword>
<keyword evidence="3" id="KW-0808">Transferase</keyword>
<keyword evidence="6" id="KW-0067">ATP-binding</keyword>
<organism evidence="9 10">
    <name type="scientific">Ophiophagus hannah</name>
    <name type="common">King cobra</name>
    <name type="synonym">Naja hannah</name>
    <dbReference type="NCBI Taxonomy" id="8665"/>
    <lineage>
        <taxon>Eukaryota</taxon>
        <taxon>Metazoa</taxon>
        <taxon>Chordata</taxon>
        <taxon>Craniata</taxon>
        <taxon>Vertebrata</taxon>
        <taxon>Euteleostomi</taxon>
        <taxon>Lepidosauria</taxon>
        <taxon>Squamata</taxon>
        <taxon>Bifurcata</taxon>
        <taxon>Unidentata</taxon>
        <taxon>Episquamata</taxon>
        <taxon>Toxicofera</taxon>
        <taxon>Serpentes</taxon>
        <taxon>Colubroidea</taxon>
        <taxon>Elapidae</taxon>
        <taxon>Elapinae</taxon>
        <taxon>Ophiophagus</taxon>
    </lineage>
</organism>
<proteinExistence type="predicted"/>
<gene>
    <name evidence="9" type="ORF">L345_06776</name>
</gene>
<dbReference type="SMART" id="SM00133">
    <property type="entry name" value="S_TK_X"/>
    <property type="match status" value="2"/>
</dbReference>
<evidence type="ECO:0000313" key="10">
    <source>
        <dbReference type="Proteomes" id="UP000018936"/>
    </source>
</evidence>
<evidence type="ECO:0008006" key="11">
    <source>
        <dbReference type="Google" id="ProtNLM"/>
    </source>
</evidence>
<reference evidence="9 10" key="1">
    <citation type="journal article" date="2013" name="Proc. Natl. Acad. Sci. U.S.A.">
        <title>The king cobra genome reveals dynamic gene evolution and adaptation in the snake venom system.</title>
        <authorList>
            <person name="Vonk F.J."/>
            <person name="Casewell N.R."/>
            <person name="Henkel C.V."/>
            <person name="Heimberg A.M."/>
            <person name="Jansen H.J."/>
            <person name="McCleary R.J."/>
            <person name="Kerkkamp H.M."/>
            <person name="Vos R.A."/>
            <person name="Guerreiro I."/>
            <person name="Calvete J.J."/>
            <person name="Wuster W."/>
            <person name="Woods A.E."/>
            <person name="Logan J.M."/>
            <person name="Harrison R.A."/>
            <person name="Castoe T.A."/>
            <person name="de Koning A.P."/>
            <person name="Pollock D.D."/>
            <person name="Yandell M."/>
            <person name="Calderon D."/>
            <person name="Renjifo C."/>
            <person name="Currier R.B."/>
            <person name="Salgado D."/>
            <person name="Pla D."/>
            <person name="Sanz L."/>
            <person name="Hyder A.S."/>
            <person name="Ribeiro J.M."/>
            <person name="Arntzen J.W."/>
            <person name="van den Thillart G.E."/>
            <person name="Boetzer M."/>
            <person name="Pirovano W."/>
            <person name="Dirks R.P."/>
            <person name="Spaink H.P."/>
            <person name="Duboule D."/>
            <person name="McGlinn E."/>
            <person name="Kini R.M."/>
            <person name="Richardson M.K."/>
        </authorList>
    </citation>
    <scope>NUCLEOTIDE SEQUENCE</scope>
    <source>
        <tissue evidence="9">Blood</tissue>
    </source>
</reference>
<feature type="domain" description="AGC-kinase C-terminal" evidence="8">
    <location>
        <begin position="252"/>
        <end position="322"/>
    </location>
</feature>
<evidence type="ECO:0000256" key="6">
    <source>
        <dbReference type="ARBA" id="ARBA00022840"/>
    </source>
</evidence>
<accession>V8NYW2</accession>